<keyword evidence="3" id="KW-1185">Reference proteome</keyword>
<dbReference type="InterPro" id="IPR007842">
    <property type="entry name" value="HEPN_dom"/>
</dbReference>
<dbReference type="KEGG" id="fwa:DCMF_06695"/>
<gene>
    <name evidence="2" type="ORF">DCMF_06695</name>
</gene>
<reference evidence="2 3" key="1">
    <citation type="submission" date="2016-10" db="EMBL/GenBank/DDBJ databases">
        <title>Complete Genome Sequence of Peptococcaceae strain DCMF.</title>
        <authorList>
            <person name="Edwards R.J."/>
            <person name="Holland S.I."/>
            <person name="Deshpande N.P."/>
            <person name="Wong Y.K."/>
            <person name="Ertan H."/>
            <person name="Manefield M."/>
            <person name="Russell T.L."/>
            <person name="Lee M.J."/>
        </authorList>
    </citation>
    <scope>NUCLEOTIDE SEQUENCE [LARGE SCALE GENOMIC DNA]</scope>
    <source>
        <strain evidence="2 3">DCMF</strain>
    </source>
</reference>
<dbReference type="GO" id="GO:0003677">
    <property type="term" value="F:DNA binding"/>
    <property type="evidence" value="ECO:0007669"/>
    <property type="project" value="UniProtKB-KW"/>
</dbReference>
<organism evidence="2 3">
    <name type="scientific">Formimonas warabiya</name>
    <dbReference type="NCBI Taxonomy" id="1761012"/>
    <lineage>
        <taxon>Bacteria</taxon>
        <taxon>Bacillati</taxon>
        <taxon>Bacillota</taxon>
        <taxon>Clostridia</taxon>
        <taxon>Eubacteriales</taxon>
        <taxon>Peptococcaceae</taxon>
        <taxon>Candidatus Formimonas</taxon>
    </lineage>
</organism>
<dbReference type="AlphaFoldDB" id="A0A3G1KPZ9"/>
<dbReference type="RefSeq" id="WP_148133709.1">
    <property type="nucleotide sequence ID" value="NZ_CP017634.1"/>
</dbReference>
<dbReference type="Pfam" id="PF05168">
    <property type="entry name" value="HEPN"/>
    <property type="match status" value="1"/>
</dbReference>
<evidence type="ECO:0000259" key="1">
    <source>
        <dbReference type="SMART" id="SM00748"/>
    </source>
</evidence>
<keyword evidence="2" id="KW-0238">DNA-binding</keyword>
<dbReference type="Gene3D" id="1.20.120.330">
    <property type="entry name" value="Nucleotidyltransferases domain 2"/>
    <property type="match status" value="1"/>
</dbReference>
<proteinExistence type="predicted"/>
<evidence type="ECO:0000313" key="2">
    <source>
        <dbReference type="EMBL" id="ATW24510.1"/>
    </source>
</evidence>
<feature type="domain" description="HEPN" evidence="1">
    <location>
        <begin position="12"/>
        <end position="119"/>
    </location>
</feature>
<evidence type="ECO:0000313" key="3">
    <source>
        <dbReference type="Proteomes" id="UP000323521"/>
    </source>
</evidence>
<dbReference type="SUPFAM" id="SSF81593">
    <property type="entry name" value="Nucleotidyltransferase substrate binding subunit/domain"/>
    <property type="match status" value="1"/>
</dbReference>
<protein>
    <submittedName>
        <fullName evidence="2">DNA-binding protein</fullName>
    </submittedName>
</protein>
<dbReference type="SMART" id="SM00748">
    <property type="entry name" value="HEPN"/>
    <property type="match status" value="1"/>
</dbReference>
<sequence>MDDKITIVKEWLKFAWNDINCAKHLLSMCPVPVEIVCYHCEQAAEKALKGYLIYQNTEPPKTHILKLLCKICTDIDESFEEISEQCGNLTLYGVQPRYPFEIEITESDMKKAILDADRVMEFIHQRLALIEGITPDIEKPED</sequence>
<name>A0A3G1KPZ9_FORW1</name>
<dbReference type="Proteomes" id="UP000323521">
    <property type="component" value="Chromosome"/>
</dbReference>
<dbReference type="EMBL" id="CP017634">
    <property type="protein sequence ID" value="ATW24510.1"/>
    <property type="molecule type" value="Genomic_DNA"/>
</dbReference>
<accession>A0A3G1KPZ9</accession>
<dbReference type="OrthoDB" id="9808176at2"/>